<dbReference type="InterPro" id="IPR027417">
    <property type="entry name" value="P-loop_NTPase"/>
</dbReference>
<name>A0AAW0E6J0_9AGAR</name>
<dbReference type="GO" id="GO:0007131">
    <property type="term" value="P:reciprocal meiotic recombination"/>
    <property type="evidence" value="ECO:0007669"/>
    <property type="project" value="TreeGrafter"/>
</dbReference>
<evidence type="ECO:0000256" key="4">
    <source>
        <dbReference type="ARBA" id="ARBA00023254"/>
    </source>
</evidence>
<dbReference type="PANTHER" id="PTHR45991:SF1">
    <property type="entry name" value="PACHYTENE CHECKPOINT PROTEIN 2 HOMOLOG"/>
    <property type="match status" value="1"/>
</dbReference>
<dbReference type="GO" id="GO:0051598">
    <property type="term" value="P:meiotic recombination checkpoint signaling"/>
    <property type="evidence" value="ECO:0007669"/>
    <property type="project" value="TreeGrafter"/>
</dbReference>
<dbReference type="EMBL" id="JAYKXP010000003">
    <property type="protein sequence ID" value="KAK7060297.1"/>
    <property type="molecule type" value="Genomic_DNA"/>
</dbReference>
<dbReference type="Pfam" id="PF00004">
    <property type="entry name" value="AAA"/>
    <property type="match status" value="1"/>
</dbReference>
<keyword evidence="8" id="KW-1185">Reference proteome</keyword>
<dbReference type="SUPFAM" id="SSF52540">
    <property type="entry name" value="P-loop containing nucleoside triphosphate hydrolases"/>
    <property type="match status" value="1"/>
</dbReference>
<dbReference type="GO" id="GO:0016887">
    <property type="term" value="F:ATP hydrolysis activity"/>
    <property type="evidence" value="ECO:0007669"/>
    <property type="project" value="InterPro"/>
</dbReference>
<dbReference type="SMART" id="SM00382">
    <property type="entry name" value="AAA"/>
    <property type="match status" value="1"/>
</dbReference>
<dbReference type="PANTHER" id="PTHR45991">
    <property type="entry name" value="PACHYTENE CHECKPOINT PROTEIN 2"/>
    <property type="match status" value="1"/>
</dbReference>
<accession>A0AAW0E6J0</accession>
<dbReference type="Gene3D" id="3.40.50.300">
    <property type="entry name" value="P-loop containing nucleotide triphosphate hydrolases"/>
    <property type="match status" value="1"/>
</dbReference>
<dbReference type="InterPro" id="IPR058249">
    <property type="entry name" value="Pch2_C"/>
</dbReference>
<comment type="similarity">
    <text evidence="1">Belongs to the AAA ATPase family. PCH2 subfamily.</text>
</comment>
<dbReference type="InterPro" id="IPR003593">
    <property type="entry name" value="AAA+_ATPase"/>
</dbReference>
<keyword evidence="2 5" id="KW-0547">Nucleotide-binding</keyword>
<dbReference type="InterPro" id="IPR003960">
    <property type="entry name" value="ATPase_AAA_CS"/>
</dbReference>
<comment type="caution">
    <text evidence="7">The sequence shown here is derived from an EMBL/GenBank/DDBJ whole genome shotgun (WGS) entry which is preliminary data.</text>
</comment>
<dbReference type="PROSITE" id="PS00674">
    <property type="entry name" value="AAA"/>
    <property type="match status" value="1"/>
</dbReference>
<dbReference type="InterPro" id="IPR003959">
    <property type="entry name" value="ATPase_AAA_core"/>
</dbReference>
<dbReference type="AlphaFoldDB" id="A0AAW0E6J0"/>
<sequence length="455" mass="50687">MGPDIDMSKQKWSIHIEVRLKPRSTARFDTIRTRVHTWLHSFSRLNLSSTLSGWSDIPELESSVEKIATSDPPSGCHSASLPLDDMLLSIHVYQPSEGDDYQEFSNAGGEGGEGDDDTMAATVRELPCRAWEGLWESLIYEDDVKMKLLDYIQATLVFSDAEVDFNLVSWNRVVLLHGPPGTGKTSLCRALAQKLSIRLSERYSHGRLLEINSHSLFSKWFSESGKLVQRLFTSITELADEEEAFLVVLIVRLFDPESDEVESLTAARAGAMAGTEPSDGLRVVNALLTQLDKLKHRKNVLIMSTSNLVKAIDSAFIDRADIVQYIDLPPREAVYEILRTCLTEIVKRGIVSSTMVPPLQKALMYERTQTSSSMNANSDRERYLALRLLGLATKCREQELSGRALRRLPVLAMARSLSGSSALFSKAGGGMEPELWLDGMEKVVKEQGNEKGKVH</sequence>
<organism evidence="7 8">
    <name type="scientific">Paramarasmius palmivorus</name>
    <dbReference type="NCBI Taxonomy" id="297713"/>
    <lineage>
        <taxon>Eukaryota</taxon>
        <taxon>Fungi</taxon>
        <taxon>Dikarya</taxon>
        <taxon>Basidiomycota</taxon>
        <taxon>Agaricomycotina</taxon>
        <taxon>Agaricomycetes</taxon>
        <taxon>Agaricomycetidae</taxon>
        <taxon>Agaricales</taxon>
        <taxon>Marasmiineae</taxon>
        <taxon>Marasmiaceae</taxon>
        <taxon>Paramarasmius</taxon>
    </lineage>
</organism>
<reference evidence="7 8" key="1">
    <citation type="submission" date="2024-01" db="EMBL/GenBank/DDBJ databases">
        <title>A draft genome for a cacao thread blight-causing isolate of Paramarasmius palmivorus.</title>
        <authorList>
            <person name="Baruah I.K."/>
            <person name="Bukari Y."/>
            <person name="Amoako-Attah I."/>
            <person name="Meinhardt L.W."/>
            <person name="Bailey B.A."/>
            <person name="Cohen S.P."/>
        </authorList>
    </citation>
    <scope>NUCLEOTIDE SEQUENCE [LARGE SCALE GENOMIC DNA]</scope>
    <source>
        <strain evidence="7 8">GH-12</strain>
    </source>
</reference>
<evidence type="ECO:0000256" key="1">
    <source>
        <dbReference type="ARBA" id="ARBA00007271"/>
    </source>
</evidence>
<evidence type="ECO:0000256" key="3">
    <source>
        <dbReference type="ARBA" id="ARBA00022840"/>
    </source>
</evidence>
<dbReference type="GO" id="GO:0005694">
    <property type="term" value="C:chromosome"/>
    <property type="evidence" value="ECO:0007669"/>
    <property type="project" value="TreeGrafter"/>
</dbReference>
<dbReference type="InterPro" id="IPR044539">
    <property type="entry name" value="Pch2-like"/>
</dbReference>
<keyword evidence="4" id="KW-0469">Meiosis</keyword>
<protein>
    <recommendedName>
        <fullName evidence="6">AAA+ ATPase domain-containing protein</fullName>
    </recommendedName>
</protein>
<evidence type="ECO:0000313" key="7">
    <source>
        <dbReference type="EMBL" id="KAK7060297.1"/>
    </source>
</evidence>
<evidence type="ECO:0000313" key="8">
    <source>
        <dbReference type="Proteomes" id="UP001383192"/>
    </source>
</evidence>
<dbReference type="Pfam" id="PF23563">
    <property type="entry name" value="TRIP13_N"/>
    <property type="match status" value="1"/>
</dbReference>
<evidence type="ECO:0000256" key="2">
    <source>
        <dbReference type="ARBA" id="ARBA00022741"/>
    </source>
</evidence>
<gene>
    <name evidence="7" type="ORF">VNI00_001062</name>
</gene>
<dbReference type="GO" id="GO:0005524">
    <property type="term" value="F:ATP binding"/>
    <property type="evidence" value="ECO:0007669"/>
    <property type="project" value="UniProtKB-KW"/>
</dbReference>
<keyword evidence="3 5" id="KW-0067">ATP-binding</keyword>
<dbReference type="FunFam" id="3.40.50.300:FF:001494">
    <property type="entry name" value="Pachytene checkpoint component Pch2"/>
    <property type="match status" value="1"/>
</dbReference>
<dbReference type="GO" id="GO:0005634">
    <property type="term" value="C:nucleus"/>
    <property type="evidence" value="ECO:0007669"/>
    <property type="project" value="TreeGrafter"/>
</dbReference>
<proteinExistence type="inferred from homology"/>
<feature type="domain" description="AAA+ ATPase" evidence="6">
    <location>
        <begin position="170"/>
        <end position="330"/>
    </location>
</feature>
<evidence type="ECO:0000259" key="6">
    <source>
        <dbReference type="SMART" id="SM00382"/>
    </source>
</evidence>
<dbReference type="Pfam" id="PF23242">
    <property type="entry name" value="AAA_lid_TRIP13_C"/>
    <property type="match status" value="1"/>
</dbReference>
<dbReference type="Proteomes" id="UP001383192">
    <property type="component" value="Unassembled WGS sequence"/>
</dbReference>
<evidence type="ECO:0000256" key="5">
    <source>
        <dbReference type="RuleBase" id="RU003651"/>
    </source>
</evidence>